<dbReference type="EMBL" id="SWLB01000013">
    <property type="protein sequence ID" value="KAF3330343.1"/>
    <property type="molecule type" value="Genomic_DNA"/>
</dbReference>
<keyword evidence="2" id="KW-0539">Nucleus</keyword>
<organism evidence="5 6">
    <name type="scientific">Carex littledalei</name>
    <dbReference type="NCBI Taxonomy" id="544730"/>
    <lineage>
        <taxon>Eukaryota</taxon>
        <taxon>Viridiplantae</taxon>
        <taxon>Streptophyta</taxon>
        <taxon>Embryophyta</taxon>
        <taxon>Tracheophyta</taxon>
        <taxon>Spermatophyta</taxon>
        <taxon>Magnoliopsida</taxon>
        <taxon>Liliopsida</taxon>
        <taxon>Poales</taxon>
        <taxon>Cyperaceae</taxon>
        <taxon>Cyperoideae</taxon>
        <taxon>Cariceae</taxon>
        <taxon>Carex</taxon>
        <taxon>Carex subgen. Euthyceras</taxon>
    </lineage>
</organism>
<evidence type="ECO:0000256" key="3">
    <source>
        <dbReference type="SAM" id="MobiDB-lite"/>
    </source>
</evidence>
<dbReference type="InterPro" id="IPR040319">
    <property type="entry name" value="LSD1-like"/>
</dbReference>
<dbReference type="OrthoDB" id="5594417at2759"/>
<name>A0A833VPH3_9POAL</name>
<evidence type="ECO:0000313" key="5">
    <source>
        <dbReference type="EMBL" id="KAF3330343.1"/>
    </source>
</evidence>
<dbReference type="InterPro" id="IPR005735">
    <property type="entry name" value="Znf_LSD1"/>
</dbReference>
<accession>A0A833VPH3</accession>
<comment type="subcellular location">
    <subcellularLocation>
        <location evidence="1">Nucleus</location>
    </subcellularLocation>
</comment>
<evidence type="ECO:0000313" key="6">
    <source>
        <dbReference type="Proteomes" id="UP000623129"/>
    </source>
</evidence>
<dbReference type="AlphaFoldDB" id="A0A833VPH3"/>
<dbReference type="Pfam" id="PF06943">
    <property type="entry name" value="zf-LSD1"/>
    <property type="match status" value="1"/>
</dbReference>
<dbReference type="PANTHER" id="PTHR31747:SF1">
    <property type="entry name" value="PROTEIN LOL1"/>
    <property type="match status" value="1"/>
</dbReference>
<dbReference type="PANTHER" id="PTHR31747">
    <property type="entry name" value="PROTEIN LSD1"/>
    <property type="match status" value="1"/>
</dbReference>
<dbReference type="NCBIfam" id="TIGR01053">
    <property type="entry name" value="LSD1"/>
    <property type="match status" value="1"/>
</dbReference>
<dbReference type="Proteomes" id="UP000623129">
    <property type="component" value="Unassembled WGS sequence"/>
</dbReference>
<protein>
    <submittedName>
        <fullName evidence="5">Protein LOL1</fullName>
    </submittedName>
</protein>
<dbReference type="GO" id="GO:0005634">
    <property type="term" value="C:nucleus"/>
    <property type="evidence" value="ECO:0007669"/>
    <property type="project" value="UniProtKB-SubCell"/>
</dbReference>
<sequence>MPVPLAPYPAPVPLTPPANGAQSQLVCSGCRNLLLYPIGAASVCCAVCSAVTSVPPPGTEMAQLVCGGCHTLLIGDYGYLQRICIETFPLGEINFSSTCRINQLLSTAEIRLAINQAKQTPTHPHTHRGATFTRLPGSDPEPNRNRSRSD</sequence>
<gene>
    <name evidence="5" type="ORF">FCM35_KLT03697</name>
</gene>
<feature type="region of interest" description="Disordered" evidence="3">
    <location>
        <begin position="117"/>
        <end position="150"/>
    </location>
</feature>
<feature type="domain" description="Zinc finger LSD1-type" evidence="4">
    <location>
        <begin position="27"/>
        <end position="51"/>
    </location>
</feature>
<proteinExistence type="predicted"/>
<comment type="caution">
    <text evidence="5">The sequence shown here is derived from an EMBL/GenBank/DDBJ whole genome shotgun (WGS) entry which is preliminary data.</text>
</comment>
<evidence type="ECO:0000259" key="4">
    <source>
        <dbReference type="Pfam" id="PF06943"/>
    </source>
</evidence>
<evidence type="ECO:0000256" key="2">
    <source>
        <dbReference type="ARBA" id="ARBA00023242"/>
    </source>
</evidence>
<keyword evidence="6" id="KW-1185">Reference proteome</keyword>
<feature type="compositionally biased region" description="Basic and acidic residues" evidence="3">
    <location>
        <begin position="141"/>
        <end position="150"/>
    </location>
</feature>
<reference evidence="5" key="1">
    <citation type="submission" date="2020-01" db="EMBL/GenBank/DDBJ databases">
        <title>Genome sequence of Kobresia littledalei, the first chromosome-level genome in the family Cyperaceae.</title>
        <authorList>
            <person name="Qu G."/>
        </authorList>
    </citation>
    <scope>NUCLEOTIDE SEQUENCE</scope>
    <source>
        <strain evidence="5">C.B.Clarke</strain>
        <tissue evidence="5">Leaf</tissue>
    </source>
</reference>
<evidence type="ECO:0000256" key="1">
    <source>
        <dbReference type="ARBA" id="ARBA00004123"/>
    </source>
</evidence>